<protein>
    <submittedName>
        <fullName evidence="1">Uncharacterized protein</fullName>
    </submittedName>
</protein>
<dbReference type="Proteomes" id="UP000254712">
    <property type="component" value="Unassembled WGS sequence"/>
</dbReference>
<proteinExistence type="predicted"/>
<gene>
    <name evidence="1" type="ORF">NCTC8261_02620</name>
</gene>
<dbReference type="AlphaFoldDB" id="A0A379WRW6"/>
<sequence length="154" mass="17312">MITAAQRAGKLNRGIQPLALQQQPLHCSRSAGDFGLAHAGTRNNAGIKARLRQTDHTLRVMLNLLLMLIFLRQRLYLTGGARHIINRIYHRFVVVGDRKVALRFGDIEVGIQPAAVENRQRQPAVMPYCCAEWRNRSLRCNASCCKKAIRLISG</sequence>
<accession>A0A379WRW6</accession>
<organism evidence="1 2">
    <name type="scientific">Salmonella enterica I</name>
    <dbReference type="NCBI Taxonomy" id="59201"/>
    <lineage>
        <taxon>Bacteria</taxon>
        <taxon>Pseudomonadati</taxon>
        <taxon>Pseudomonadota</taxon>
        <taxon>Gammaproteobacteria</taxon>
        <taxon>Enterobacterales</taxon>
        <taxon>Enterobacteriaceae</taxon>
        <taxon>Salmonella</taxon>
    </lineage>
</organism>
<dbReference type="EMBL" id="UGXT01000002">
    <property type="protein sequence ID" value="SUH36368.1"/>
    <property type="molecule type" value="Genomic_DNA"/>
</dbReference>
<name>A0A379WRW6_SALET</name>
<evidence type="ECO:0000313" key="1">
    <source>
        <dbReference type="EMBL" id="SUH36368.1"/>
    </source>
</evidence>
<evidence type="ECO:0000313" key="2">
    <source>
        <dbReference type="Proteomes" id="UP000254712"/>
    </source>
</evidence>
<reference evidence="1 2" key="1">
    <citation type="submission" date="2018-06" db="EMBL/GenBank/DDBJ databases">
        <authorList>
            <consortium name="Pathogen Informatics"/>
            <person name="Doyle S."/>
        </authorList>
    </citation>
    <scope>NUCLEOTIDE SEQUENCE [LARGE SCALE GENOMIC DNA]</scope>
    <source>
        <strain evidence="1 2">NCTC8261</strain>
    </source>
</reference>